<feature type="compositionally biased region" description="Basic and acidic residues" evidence="1">
    <location>
        <begin position="346"/>
        <end position="371"/>
    </location>
</feature>
<feature type="compositionally biased region" description="Basic residues" evidence="1">
    <location>
        <begin position="380"/>
        <end position="391"/>
    </location>
</feature>
<dbReference type="Proteomes" id="UP001165065">
    <property type="component" value="Unassembled WGS sequence"/>
</dbReference>
<sequence length="391" mass="43995">MVKHALSDKPTPINIFKPCTNATNNDDPTQLTKRIKGSIARFSAIMMRIHLPDDHPLLIALRNMTLRRGFLTINGKLNEAKRVQFVDTLDCCIRYLWEIGEVQILLQQKFATREEACGWFRRAKCDPSCILPHTFDHSDGDEATTGIVVKSPAAEDCLCGRAYNGNEEPEFGVEALEEAVQKTYAMHMYKYLKDELNMGRVMMQYKRGHMLSMVGALSVNAAGAIALDTVALQKLVKAFMEMVEEAKELAGKEEKVWTDYQGKPFGKHDTMLEKALYIAHCMLTFNWVCKSHHVFYEGYNTYHGIRQHVVRTAAGEAIHGCMKVTWEKTKPKGAYDAMVKAGKGALKEEQGDLKDQRHIEGAKDLHGERKKGQTQGGGKMKGKKGKKGKKK</sequence>
<evidence type="ECO:0000256" key="1">
    <source>
        <dbReference type="SAM" id="MobiDB-lite"/>
    </source>
</evidence>
<dbReference type="EMBL" id="BRYA01000027">
    <property type="protein sequence ID" value="GMI33191.1"/>
    <property type="molecule type" value="Genomic_DNA"/>
</dbReference>
<organism evidence="2 3">
    <name type="scientific">Triparma columacea</name>
    <dbReference type="NCBI Taxonomy" id="722753"/>
    <lineage>
        <taxon>Eukaryota</taxon>
        <taxon>Sar</taxon>
        <taxon>Stramenopiles</taxon>
        <taxon>Ochrophyta</taxon>
        <taxon>Bolidophyceae</taxon>
        <taxon>Parmales</taxon>
        <taxon>Triparmaceae</taxon>
        <taxon>Triparma</taxon>
    </lineage>
</organism>
<comment type="caution">
    <text evidence="2">The sequence shown here is derived from an EMBL/GenBank/DDBJ whole genome shotgun (WGS) entry which is preliminary data.</text>
</comment>
<dbReference type="OrthoDB" id="10567060at2759"/>
<reference evidence="3" key="1">
    <citation type="journal article" date="2023" name="Commun. Biol.">
        <title>Genome analysis of Parmales, the sister group of diatoms, reveals the evolutionary specialization of diatoms from phago-mixotrophs to photoautotrophs.</title>
        <authorList>
            <person name="Ban H."/>
            <person name="Sato S."/>
            <person name="Yoshikawa S."/>
            <person name="Yamada K."/>
            <person name="Nakamura Y."/>
            <person name="Ichinomiya M."/>
            <person name="Sato N."/>
            <person name="Blanc-Mathieu R."/>
            <person name="Endo H."/>
            <person name="Kuwata A."/>
            <person name="Ogata H."/>
        </authorList>
    </citation>
    <scope>NUCLEOTIDE SEQUENCE [LARGE SCALE GENOMIC DNA]</scope>
</reference>
<evidence type="ECO:0000313" key="2">
    <source>
        <dbReference type="EMBL" id="GMI33191.1"/>
    </source>
</evidence>
<proteinExistence type="predicted"/>
<name>A0A9W7L572_9STRA</name>
<evidence type="ECO:0000313" key="3">
    <source>
        <dbReference type="Proteomes" id="UP001165065"/>
    </source>
</evidence>
<feature type="region of interest" description="Disordered" evidence="1">
    <location>
        <begin position="346"/>
        <end position="391"/>
    </location>
</feature>
<keyword evidence="3" id="KW-1185">Reference proteome</keyword>
<gene>
    <name evidence="2" type="ORF">TrCOL_g2594</name>
</gene>
<dbReference type="AlphaFoldDB" id="A0A9W7L572"/>
<accession>A0A9W7L572</accession>
<protein>
    <submittedName>
        <fullName evidence="2">Uncharacterized protein</fullName>
    </submittedName>
</protein>